<feature type="non-terminal residue" evidence="2">
    <location>
        <position position="82"/>
    </location>
</feature>
<protein>
    <submittedName>
        <fullName evidence="2">Uncharacterized protein</fullName>
    </submittedName>
</protein>
<name>A0ABU7EBR8_9TELE</name>
<comment type="caution">
    <text evidence="2">The sequence shown here is derived from an EMBL/GenBank/DDBJ whole genome shotgun (WGS) entry which is preliminary data.</text>
</comment>
<evidence type="ECO:0000256" key="1">
    <source>
        <dbReference type="SAM" id="MobiDB-lite"/>
    </source>
</evidence>
<keyword evidence="3" id="KW-1185">Reference proteome</keyword>
<feature type="region of interest" description="Disordered" evidence="1">
    <location>
        <begin position="61"/>
        <end position="82"/>
    </location>
</feature>
<evidence type="ECO:0000313" key="3">
    <source>
        <dbReference type="Proteomes" id="UP001352852"/>
    </source>
</evidence>
<organism evidence="2 3">
    <name type="scientific">Characodon lateralis</name>
    <dbReference type="NCBI Taxonomy" id="208331"/>
    <lineage>
        <taxon>Eukaryota</taxon>
        <taxon>Metazoa</taxon>
        <taxon>Chordata</taxon>
        <taxon>Craniata</taxon>
        <taxon>Vertebrata</taxon>
        <taxon>Euteleostomi</taxon>
        <taxon>Actinopterygii</taxon>
        <taxon>Neopterygii</taxon>
        <taxon>Teleostei</taxon>
        <taxon>Neoteleostei</taxon>
        <taxon>Acanthomorphata</taxon>
        <taxon>Ovalentaria</taxon>
        <taxon>Atherinomorphae</taxon>
        <taxon>Cyprinodontiformes</taxon>
        <taxon>Goodeidae</taxon>
        <taxon>Characodon</taxon>
    </lineage>
</organism>
<proteinExistence type="predicted"/>
<dbReference type="EMBL" id="JAHUTJ010051364">
    <property type="protein sequence ID" value="MED6284723.1"/>
    <property type="molecule type" value="Genomic_DNA"/>
</dbReference>
<evidence type="ECO:0000313" key="2">
    <source>
        <dbReference type="EMBL" id="MED6284723.1"/>
    </source>
</evidence>
<gene>
    <name evidence="2" type="ORF">CHARACLAT_021910</name>
</gene>
<feature type="region of interest" description="Disordered" evidence="1">
    <location>
        <begin position="1"/>
        <end position="26"/>
    </location>
</feature>
<dbReference type="Proteomes" id="UP001352852">
    <property type="component" value="Unassembled WGS sequence"/>
</dbReference>
<sequence length="82" mass="9488">MWTPKDEQQQQAAEGEISGAANKEKRSRLEENKLRLKILEPVFNPRVLLRRLDVQQMLLVKEDPPKDSNPHNLKEEVGTSLQ</sequence>
<accession>A0ABU7EBR8</accession>
<reference evidence="2 3" key="1">
    <citation type="submission" date="2021-06" db="EMBL/GenBank/DDBJ databases">
        <authorList>
            <person name="Palmer J.M."/>
        </authorList>
    </citation>
    <scope>NUCLEOTIDE SEQUENCE [LARGE SCALE GENOMIC DNA]</scope>
    <source>
        <strain evidence="2 3">CL_MEX2019</strain>
        <tissue evidence="2">Muscle</tissue>
    </source>
</reference>